<keyword evidence="6" id="KW-1185">Reference proteome</keyword>
<organism evidence="5 6">
    <name type="scientific">Calorimonas adulescens</name>
    <dbReference type="NCBI Taxonomy" id="2606906"/>
    <lineage>
        <taxon>Bacteria</taxon>
        <taxon>Bacillati</taxon>
        <taxon>Bacillota</taxon>
        <taxon>Clostridia</taxon>
        <taxon>Thermoanaerobacterales</taxon>
        <taxon>Thermoanaerobacteraceae</taxon>
        <taxon>Calorimonas</taxon>
    </lineage>
</organism>
<keyword evidence="3" id="KW-0411">Iron-sulfur</keyword>
<dbReference type="SUPFAM" id="SSF46548">
    <property type="entry name" value="alpha-helical ferredoxin"/>
    <property type="match status" value="1"/>
</dbReference>
<dbReference type="PANTHER" id="PTHR42827">
    <property type="entry name" value="IRON-SULFUR CLUSTER-BINDING PROTEIN-RELATED"/>
    <property type="match status" value="1"/>
</dbReference>
<sequence length="221" mass="24363">MQSLGASLVGFGYIGDLGYDEFYGMDYAVSFAVRMVDGVMDAVVGGPTYTYYHLYRTVNALIDDIGLKASIYLEEMGFKAIPIPASQSVGELKAAFPHKTAATRAGLGWIGKNCLLITREYGPRVRLGTVITNAQLVVDKPIVESECGNCDLCVRKCPSLSLKNTLWYAGMERDEIVDARNCSEFMKRNYNKIGYGHVCGICISCCPKGEKRIRHQSPFTI</sequence>
<evidence type="ECO:0000256" key="1">
    <source>
        <dbReference type="ARBA" id="ARBA00022723"/>
    </source>
</evidence>
<evidence type="ECO:0000259" key="4">
    <source>
        <dbReference type="PROSITE" id="PS51379"/>
    </source>
</evidence>
<name>A0A5D8QEU9_9THEO</name>
<keyword evidence="1" id="KW-0479">Metal-binding</keyword>
<dbReference type="PROSITE" id="PS00198">
    <property type="entry name" value="4FE4S_FER_1"/>
    <property type="match status" value="1"/>
</dbReference>
<gene>
    <name evidence="5" type="ORF">FWJ32_08380</name>
</gene>
<feature type="domain" description="4Fe-4S ferredoxin-type" evidence="4">
    <location>
        <begin position="139"/>
        <end position="165"/>
    </location>
</feature>
<evidence type="ECO:0000256" key="3">
    <source>
        <dbReference type="ARBA" id="ARBA00023014"/>
    </source>
</evidence>
<dbReference type="GO" id="GO:0046872">
    <property type="term" value="F:metal ion binding"/>
    <property type="evidence" value="ECO:0007669"/>
    <property type="project" value="UniProtKB-KW"/>
</dbReference>
<evidence type="ECO:0000256" key="2">
    <source>
        <dbReference type="ARBA" id="ARBA00023004"/>
    </source>
</evidence>
<keyword evidence="2" id="KW-0408">Iron</keyword>
<dbReference type="PROSITE" id="PS51379">
    <property type="entry name" value="4FE4S_FER_2"/>
    <property type="match status" value="1"/>
</dbReference>
<dbReference type="InterPro" id="IPR017900">
    <property type="entry name" value="4Fe4S_Fe_S_CS"/>
</dbReference>
<dbReference type="PANTHER" id="PTHR42827:SF1">
    <property type="entry name" value="IRON-SULFUR CLUSTER-BINDING PROTEIN"/>
    <property type="match status" value="1"/>
</dbReference>
<dbReference type="Proteomes" id="UP000322976">
    <property type="component" value="Unassembled WGS sequence"/>
</dbReference>
<reference evidence="5 6" key="1">
    <citation type="submission" date="2019-08" db="EMBL/GenBank/DDBJ databases">
        <title>Calorimonas adulescens gen. nov., sp. nov., an anaerobic thermophilic bacterium from Sakhalin hot spring.</title>
        <authorList>
            <person name="Khomyakova M.A."/>
            <person name="Merkel A.Y."/>
            <person name="Novikov A."/>
            <person name="Bonch-Osmolovskaya E.A."/>
            <person name="Slobodkin A.I."/>
        </authorList>
    </citation>
    <scope>NUCLEOTIDE SEQUENCE [LARGE SCALE GENOMIC DNA]</scope>
    <source>
        <strain evidence="5 6">A05MB</strain>
    </source>
</reference>
<dbReference type="GO" id="GO:0051536">
    <property type="term" value="F:iron-sulfur cluster binding"/>
    <property type="evidence" value="ECO:0007669"/>
    <property type="project" value="UniProtKB-KW"/>
</dbReference>
<dbReference type="InterPro" id="IPR017896">
    <property type="entry name" value="4Fe4S_Fe-S-bd"/>
</dbReference>
<accession>A0A5D8QEU9</accession>
<evidence type="ECO:0000313" key="5">
    <source>
        <dbReference type="EMBL" id="TZE81768.1"/>
    </source>
</evidence>
<evidence type="ECO:0000313" key="6">
    <source>
        <dbReference type="Proteomes" id="UP000322976"/>
    </source>
</evidence>
<comment type="caution">
    <text evidence="5">The sequence shown here is derived from an EMBL/GenBank/DDBJ whole genome shotgun (WGS) entry which is preliminary data.</text>
</comment>
<proteinExistence type="predicted"/>
<dbReference type="RefSeq" id="WP_149545531.1">
    <property type="nucleotide sequence ID" value="NZ_VTPS01000011.1"/>
</dbReference>
<protein>
    <submittedName>
        <fullName evidence="5">Epoxyqueuosine reductase</fullName>
    </submittedName>
</protein>
<dbReference type="AlphaFoldDB" id="A0A5D8QEU9"/>
<dbReference type="EMBL" id="VTPS01000011">
    <property type="protein sequence ID" value="TZE81768.1"/>
    <property type="molecule type" value="Genomic_DNA"/>
</dbReference>